<sequence length="101" mass="10924">GTVPGVVLHNFKAKEFDEVDVIEGETVIVVAQSNPEWVIIKPIGRLGGPGLVPLSYIEIQDRATRQAVPDSQEAIQRAGVPNVVEWKKMSADYVKGTISLG</sequence>
<dbReference type="RefSeq" id="XP_033575829.1">
    <property type="nucleotide sequence ID" value="XM_033714365.1"/>
</dbReference>
<gene>
    <name evidence="4 6" type="ORF">BDZ99DRAFT_340777</name>
</gene>
<feature type="non-terminal residue" evidence="4">
    <location>
        <position position="101"/>
    </location>
</feature>
<keyword evidence="5" id="KW-1185">Reference proteome</keyword>
<protein>
    <recommendedName>
        <fullName evidence="3">SH3 domain-containing protein</fullName>
    </recommendedName>
</protein>
<dbReference type="PROSITE" id="PS50002">
    <property type="entry name" value="SH3"/>
    <property type="match status" value="1"/>
</dbReference>
<feature type="domain" description="SH3" evidence="3">
    <location>
        <begin position="1"/>
        <end position="62"/>
    </location>
</feature>
<evidence type="ECO:0000313" key="4">
    <source>
        <dbReference type="EMBL" id="KAF2808865.1"/>
    </source>
</evidence>
<dbReference type="InterPro" id="IPR001452">
    <property type="entry name" value="SH3_domain"/>
</dbReference>
<reference evidence="6" key="3">
    <citation type="submission" date="2025-04" db="UniProtKB">
        <authorList>
            <consortium name="RefSeq"/>
        </authorList>
    </citation>
    <scope>IDENTIFICATION</scope>
    <source>
        <strain evidence="6">CBS 304.34</strain>
    </source>
</reference>
<dbReference type="SMART" id="SM00326">
    <property type="entry name" value="SH3"/>
    <property type="match status" value="1"/>
</dbReference>
<evidence type="ECO:0000256" key="1">
    <source>
        <dbReference type="ARBA" id="ARBA00022443"/>
    </source>
</evidence>
<dbReference type="EMBL" id="MU003702">
    <property type="protein sequence ID" value="KAF2808865.1"/>
    <property type="molecule type" value="Genomic_DNA"/>
</dbReference>
<dbReference type="GeneID" id="54455258"/>
<reference evidence="4 6" key="1">
    <citation type="journal article" date="2020" name="Stud. Mycol.">
        <title>101 Dothideomycetes genomes: a test case for predicting lifestyles and emergence of pathogens.</title>
        <authorList>
            <person name="Haridas S."/>
            <person name="Albert R."/>
            <person name="Binder M."/>
            <person name="Bloem J."/>
            <person name="Labutti K."/>
            <person name="Salamov A."/>
            <person name="Andreopoulos B."/>
            <person name="Baker S."/>
            <person name="Barry K."/>
            <person name="Bills G."/>
            <person name="Bluhm B."/>
            <person name="Cannon C."/>
            <person name="Castanera R."/>
            <person name="Culley D."/>
            <person name="Daum C."/>
            <person name="Ezra D."/>
            <person name="Gonzalez J."/>
            <person name="Henrissat B."/>
            <person name="Kuo A."/>
            <person name="Liang C."/>
            <person name="Lipzen A."/>
            <person name="Lutzoni F."/>
            <person name="Magnuson J."/>
            <person name="Mondo S."/>
            <person name="Nolan M."/>
            <person name="Ohm R."/>
            <person name="Pangilinan J."/>
            <person name="Park H.-J."/>
            <person name="Ramirez L."/>
            <person name="Alfaro M."/>
            <person name="Sun H."/>
            <person name="Tritt A."/>
            <person name="Yoshinaga Y."/>
            <person name="Zwiers L.-H."/>
            <person name="Turgeon B."/>
            <person name="Goodwin S."/>
            <person name="Spatafora J."/>
            <person name="Crous P."/>
            <person name="Grigoriev I."/>
        </authorList>
    </citation>
    <scope>NUCLEOTIDE SEQUENCE</scope>
    <source>
        <strain evidence="4 6">CBS 304.34</strain>
    </source>
</reference>
<accession>A0A6A6YLK8</accession>
<dbReference type="Pfam" id="PF14604">
    <property type="entry name" value="SH3_9"/>
    <property type="match status" value="1"/>
</dbReference>
<keyword evidence="1 2" id="KW-0728">SH3 domain</keyword>
<evidence type="ECO:0000256" key="2">
    <source>
        <dbReference type="PROSITE-ProRule" id="PRU00192"/>
    </source>
</evidence>
<evidence type="ECO:0000313" key="6">
    <source>
        <dbReference type="RefSeq" id="XP_033575829.1"/>
    </source>
</evidence>
<dbReference type="Gene3D" id="2.30.30.40">
    <property type="entry name" value="SH3 Domains"/>
    <property type="match status" value="1"/>
</dbReference>
<feature type="non-terminal residue" evidence="4">
    <location>
        <position position="1"/>
    </location>
</feature>
<dbReference type="AlphaFoldDB" id="A0A6A6YLK8"/>
<dbReference type="Proteomes" id="UP000504636">
    <property type="component" value="Unplaced"/>
</dbReference>
<proteinExistence type="predicted"/>
<organism evidence="4">
    <name type="scientific">Mytilinidion resinicola</name>
    <dbReference type="NCBI Taxonomy" id="574789"/>
    <lineage>
        <taxon>Eukaryota</taxon>
        <taxon>Fungi</taxon>
        <taxon>Dikarya</taxon>
        <taxon>Ascomycota</taxon>
        <taxon>Pezizomycotina</taxon>
        <taxon>Dothideomycetes</taxon>
        <taxon>Pleosporomycetidae</taxon>
        <taxon>Mytilinidiales</taxon>
        <taxon>Mytilinidiaceae</taxon>
        <taxon>Mytilinidion</taxon>
    </lineage>
</organism>
<dbReference type="SUPFAM" id="SSF50044">
    <property type="entry name" value="SH3-domain"/>
    <property type="match status" value="1"/>
</dbReference>
<dbReference type="OrthoDB" id="548867at2759"/>
<name>A0A6A6YLK8_9PEZI</name>
<reference evidence="6" key="2">
    <citation type="submission" date="2020-04" db="EMBL/GenBank/DDBJ databases">
        <authorList>
            <consortium name="NCBI Genome Project"/>
        </authorList>
    </citation>
    <scope>NUCLEOTIDE SEQUENCE</scope>
    <source>
        <strain evidence="6">CBS 304.34</strain>
    </source>
</reference>
<evidence type="ECO:0000259" key="3">
    <source>
        <dbReference type="PROSITE" id="PS50002"/>
    </source>
</evidence>
<dbReference type="InterPro" id="IPR036028">
    <property type="entry name" value="SH3-like_dom_sf"/>
</dbReference>
<evidence type="ECO:0000313" key="5">
    <source>
        <dbReference type="Proteomes" id="UP000504636"/>
    </source>
</evidence>